<feature type="chain" id="PRO_5013310616" evidence="1">
    <location>
        <begin position="21"/>
        <end position="233"/>
    </location>
</feature>
<keyword evidence="3" id="KW-1185">Reference proteome</keyword>
<dbReference type="AlphaFoldDB" id="A0A2C5XDT4"/>
<gene>
    <name evidence="2" type="ORF">CDD81_4155</name>
</gene>
<accession>A0A2C5XDT4</accession>
<evidence type="ECO:0000313" key="2">
    <source>
        <dbReference type="EMBL" id="PHH58918.1"/>
    </source>
</evidence>
<dbReference type="Proteomes" id="UP000226192">
    <property type="component" value="Unassembled WGS sequence"/>
</dbReference>
<dbReference type="STRING" id="1399860.A0A2C5XDT4"/>
<sequence>MPSSMLKNGLLALIASAVLGQAASVVKQPSGQVDYPGQDVLAAHDEKIAKEELPSSVLRYGNCYIIKNKNGDELGHQPGPWNYLRFGSGTKKTKFRVCENMGRCVVPHVSSYGQVLNNEARFWLFDLEGNNYSQNGEYVAANSPPFAGGGLTYPGGDAYRYYVNFWGENDCSDADAHLLGSCPVKLRVDNLRDDKGLTIGDNYFKTTPSPNSYVRVTFHATECTTDKNTNLEL</sequence>
<evidence type="ECO:0000313" key="3">
    <source>
        <dbReference type="Proteomes" id="UP000226192"/>
    </source>
</evidence>
<dbReference type="OrthoDB" id="4917178at2759"/>
<evidence type="ECO:0000256" key="1">
    <source>
        <dbReference type="SAM" id="SignalP"/>
    </source>
</evidence>
<proteinExistence type="predicted"/>
<protein>
    <submittedName>
        <fullName evidence="2">Uncharacterized protein</fullName>
    </submittedName>
</protein>
<keyword evidence="1" id="KW-0732">Signal</keyword>
<dbReference type="EMBL" id="NJET01000271">
    <property type="protein sequence ID" value="PHH58918.1"/>
    <property type="molecule type" value="Genomic_DNA"/>
</dbReference>
<comment type="caution">
    <text evidence="2">The sequence shown here is derived from an EMBL/GenBank/DDBJ whole genome shotgun (WGS) entry which is preliminary data.</text>
</comment>
<organism evidence="2 3">
    <name type="scientific">Ophiocordyceps australis</name>
    <dbReference type="NCBI Taxonomy" id="1399860"/>
    <lineage>
        <taxon>Eukaryota</taxon>
        <taxon>Fungi</taxon>
        <taxon>Dikarya</taxon>
        <taxon>Ascomycota</taxon>
        <taxon>Pezizomycotina</taxon>
        <taxon>Sordariomycetes</taxon>
        <taxon>Hypocreomycetidae</taxon>
        <taxon>Hypocreales</taxon>
        <taxon>Ophiocordycipitaceae</taxon>
        <taxon>Ophiocordyceps</taxon>
    </lineage>
</organism>
<feature type="signal peptide" evidence="1">
    <location>
        <begin position="1"/>
        <end position="20"/>
    </location>
</feature>
<reference evidence="2 3" key="1">
    <citation type="submission" date="2017-06" db="EMBL/GenBank/DDBJ databases">
        <title>Ant-infecting Ophiocordyceps genomes reveal a high diversity of potential behavioral manipulation genes and a possible major role for enterotoxins.</title>
        <authorList>
            <person name="De Bekker C."/>
            <person name="Evans H.C."/>
            <person name="Brachmann A."/>
            <person name="Hughes D.P."/>
        </authorList>
    </citation>
    <scope>NUCLEOTIDE SEQUENCE [LARGE SCALE GENOMIC DNA]</scope>
    <source>
        <strain evidence="2 3">Map64</strain>
    </source>
</reference>
<name>A0A2C5XDT4_9HYPO</name>